<feature type="transmembrane region" description="Helical" evidence="1">
    <location>
        <begin position="7"/>
        <end position="24"/>
    </location>
</feature>
<gene>
    <name evidence="2" type="ORF">DRF65_10290</name>
</gene>
<feature type="transmembrane region" description="Helical" evidence="1">
    <location>
        <begin position="36"/>
        <end position="54"/>
    </location>
</feature>
<reference evidence="3" key="1">
    <citation type="submission" date="2018-06" db="EMBL/GenBank/DDBJ databases">
        <authorList>
            <person name="Lum Nde A."/>
            <person name="Hugo C."/>
        </authorList>
    </citation>
    <scope>NUCLEOTIDE SEQUENCE [LARGE SCALE GENOMIC DNA]</scope>
    <source>
        <strain evidence="3">1_F178</strain>
    </source>
</reference>
<evidence type="ECO:0000313" key="2">
    <source>
        <dbReference type="EMBL" id="REC62473.1"/>
    </source>
</evidence>
<feature type="transmembrane region" description="Helical" evidence="1">
    <location>
        <begin position="61"/>
        <end position="83"/>
    </location>
</feature>
<evidence type="ECO:0000313" key="3">
    <source>
        <dbReference type="Proteomes" id="UP000256686"/>
    </source>
</evidence>
<evidence type="ECO:0000256" key="1">
    <source>
        <dbReference type="SAM" id="Phobius"/>
    </source>
</evidence>
<organism evidence="2 3">
    <name type="scientific">Chryseobacterium pennae</name>
    <dbReference type="NCBI Taxonomy" id="2258962"/>
    <lineage>
        <taxon>Bacteria</taxon>
        <taxon>Pseudomonadati</taxon>
        <taxon>Bacteroidota</taxon>
        <taxon>Flavobacteriia</taxon>
        <taxon>Flavobacteriales</taxon>
        <taxon>Weeksellaceae</taxon>
        <taxon>Chryseobacterium group</taxon>
        <taxon>Chryseobacterium</taxon>
    </lineage>
</organism>
<dbReference type="RefSeq" id="WP_115970669.1">
    <property type="nucleotide sequence ID" value="NZ_QNVT01000008.1"/>
</dbReference>
<comment type="caution">
    <text evidence="2">The sequence shown here is derived from an EMBL/GenBank/DDBJ whole genome shotgun (WGS) entry which is preliminary data.</text>
</comment>
<dbReference type="Proteomes" id="UP000256686">
    <property type="component" value="Unassembled WGS sequence"/>
</dbReference>
<dbReference type="EMBL" id="QNVT01000008">
    <property type="protein sequence ID" value="REC62473.1"/>
    <property type="molecule type" value="Genomic_DNA"/>
</dbReference>
<keyword evidence="1" id="KW-0812">Transmembrane</keyword>
<accession>A0A3D9C9B7</accession>
<proteinExistence type="predicted"/>
<keyword evidence="1" id="KW-0472">Membrane</keyword>
<sequence length="89" mass="10074">MSTSKLSLFATLTHIILLVILMKYDEVLFTHDWENPVMFLIVGVVILALILAIASRKTKLGAVLMITNGIYTLICLFMLYFALSYTFKV</sequence>
<dbReference type="AlphaFoldDB" id="A0A3D9C9B7"/>
<keyword evidence="3" id="KW-1185">Reference proteome</keyword>
<name>A0A3D9C9B7_9FLAO</name>
<protein>
    <submittedName>
        <fullName evidence="2">Uncharacterized protein</fullName>
    </submittedName>
</protein>
<keyword evidence="1" id="KW-1133">Transmembrane helix</keyword>